<dbReference type="InterPro" id="IPR002545">
    <property type="entry name" value="CheW-lke_dom"/>
</dbReference>
<accession>Q82VR0</accession>
<dbReference type="PhylomeDB" id="Q82VR0"/>
<dbReference type="Pfam" id="PF01584">
    <property type="entry name" value="CheW"/>
    <property type="match status" value="1"/>
</dbReference>
<dbReference type="eggNOG" id="COG0835">
    <property type="taxonomic scope" value="Bacteria"/>
</dbReference>
<dbReference type="GO" id="GO:0006935">
    <property type="term" value="P:chemotaxis"/>
    <property type="evidence" value="ECO:0007669"/>
    <property type="project" value="InterPro"/>
</dbReference>
<dbReference type="PANTHER" id="PTHR22617:SF43">
    <property type="entry name" value="PROTEIN PILI"/>
    <property type="match status" value="1"/>
</dbReference>
<dbReference type="Gene3D" id="2.30.30.40">
    <property type="entry name" value="SH3 Domains"/>
    <property type="match status" value="1"/>
</dbReference>
<dbReference type="PROSITE" id="PS50851">
    <property type="entry name" value="CHEW"/>
    <property type="match status" value="1"/>
</dbReference>
<evidence type="ECO:0000313" key="2">
    <source>
        <dbReference type="EMBL" id="CAD84917.1"/>
    </source>
</evidence>
<dbReference type="GeneID" id="87104197"/>
<dbReference type="RefSeq" id="WP_011111615.1">
    <property type="nucleotide sequence ID" value="NC_004757.1"/>
</dbReference>
<dbReference type="SMART" id="SM00260">
    <property type="entry name" value="CheW"/>
    <property type="match status" value="1"/>
</dbReference>
<dbReference type="STRING" id="228410.NE1006"/>
<dbReference type="InterPro" id="IPR036061">
    <property type="entry name" value="CheW-like_dom_sf"/>
</dbReference>
<dbReference type="SUPFAM" id="SSF50341">
    <property type="entry name" value="CheW-like"/>
    <property type="match status" value="1"/>
</dbReference>
<reference evidence="2 3" key="1">
    <citation type="journal article" date="2003" name="J. Bacteriol.">
        <title>Complete genome sequence of the ammonia-oxidizing bacterium and obligate chemolithoautotroph Nitrosomonas europaea.</title>
        <authorList>
            <person name="Chain P."/>
            <person name="Lamerdin J."/>
            <person name="Larimer F."/>
            <person name="Regala W."/>
            <person name="Land M."/>
            <person name="Hauser L."/>
            <person name="Hooper A."/>
            <person name="Klotz M."/>
            <person name="Norton J."/>
            <person name="Sayavedra-Soto L."/>
            <person name="Arciero D."/>
            <person name="Hommes N."/>
            <person name="Whittaker M."/>
            <person name="Arp D."/>
        </authorList>
    </citation>
    <scope>NUCLEOTIDE SEQUENCE [LARGE SCALE GENOMIC DNA]</scope>
    <source>
        <strain evidence="3">ATCC 19718 / CIP 103999 / KCTC 2705 / NBRC 14298</strain>
    </source>
</reference>
<organism evidence="2 3">
    <name type="scientific">Nitrosomonas europaea (strain ATCC 19718 / CIP 103999 / KCTC 2705 / NBRC 14298)</name>
    <dbReference type="NCBI Taxonomy" id="228410"/>
    <lineage>
        <taxon>Bacteria</taxon>
        <taxon>Pseudomonadati</taxon>
        <taxon>Pseudomonadota</taxon>
        <taxon>Betaproteobacteria</taxon>
        <taxon>Nitrosomonadales</taxon>
        <taxon>Nitrosomonadaceae</taxon>
        <taxon>Nitrosomonas</taxon>
    </lineage>
</organism>
<dbReference type="InterPro" id="IPR039315">
    <property type="entry name" value="CheW"/>
</dbReference>
<evidence type="ECO:0000313" key="3">
    <source>
        <dbReference type="Proteomes" id="UP000001416"/>
    </source>
</evidence>
<dbReference type="AlphaFoldDB" id="Q82VR0"/>
<evidence type="ECO:0000259" key="1">
    <source>
        <dbReference type="PROSITE" id="PS50851"/>
    </source>
</evidence>
<name>Q82VR0_NITEU</name>
<dbReference type="EMBL" id="AL954747">
    <property type="protein sequence ID" value="CAD84917.1"/>
    <property type="molecule type" value="Genomic_DNA"/>
</dbReference>
<feature type="domain" description="CheW-like" evidence="1">
    <location>
        <begin position="27"/>
        <end position="165"/>
    </location>
</feature>
<dbReference type="Gene3D" id="2.40.50.180">
    <property type="entry name" value="CheA-289, Domain 4"/>
    <property type="match status" value="1"/>
</dbReference>
<dbReference type="HOGENOM" id="CLU_048995_6_0_4"/>
<dbReference type="KEGG" id="neu:NE1006"/>
<dbReference type="GO" id="GO:0005829">
    <property type="term" value="C:cytosol"/>
    <property type="evidence" value="ECO:0007669"/>
    <property type="project" value="TreeGrafter"/>
</dbReference>
<keyword evidence="3" id="KW-1185">Reference proteome</keyword>
<sequence length="170" mass="19069">MTINAMPERQSSLTEQINKKAQETSATIPVLGITIGEDRWLIPMSNISEILPVPKITPVFLTQPWFLGVINVRGNVYGLCDLSHYLDNTSTCISAKNRVFLTIPRLGVSYAMLAGSVLGIRNLMEFVPQSDHEDKRPVVAGIYKDRQDRLWRMLNLPALLQLESFQRAGS</sequence>
<dbReference type="Proteomes" id="UP000001416">
    <property type="component" value="Chromosome"/>
</dbReference>
<protein>
    <submittedName>
        <fullName evidence="2">CheW-like domain</fullName>
    </submittedName>
</protein>
<gene>
    <name evidence="2" type="primary">pilI</name>
    <name evidence="2" type="ordered locus">NE1006</name>
</gene>
<dbReference type="PANTHER" id="PTHR22617">
    <property type="entry name" value="CHEMOTAXIS SENSOR HISTIDINE KINASE-RELATED"/>
    <property type="match status" value="1"/>
</dbReference>
<proteinExistence type="predicted"/>
<dbReference type="GO" id="GO:0007165">
    <property type="term" value="P:signal transduction"/>
    <property type="evidence" value="ECO:0007669"/>
    <property type="project" value="InterPro"/>
</dbReference>